<feature type="compositionally biased region" description="Basic residues" evidence="3">
    <location>
        <begin position="19"/>
        <end position="36"/>
    </location>
</feature>
<evidence type="ECO:0000256" key="3">
    <source>
        <dbReference type="SAM" id="MobiDB-lite"/>
    </source>
</evidence>
<dbReference type="SUPFAM" id="SSF53613">
    <property type="entry name" value="Ribokinase-like"/>
    <property type="match status" value="1"/>
</dbReference>
<accession>A0A4R4VZL0</accession>
<evidence type="ECO:0000313" key="6">
    <source>
        <dbReference type="Proteomes" id="UP000294543"/>
    </source>
</evidence>
<evidence type="ECO:0000313" key="5">
    <source>
        <dbReference type="EMBL" id="TDD11649.1"/>
    </source>
</evidence>
<dbReference type="PANTHER" id="PTHR10584">
    <property type="entry name" value="SUGAR KINASE"/>
    <property type="match status" value="1"/>
</dbReference>
<dbReference type="InterPro" id="IPR029056">
    <property type="entry name" value="Ribokinase-like"/>
</dbReference>
<dbReference type="Pfam" id="PF00294">
    <property type="entry name" value="PfkB"/>
    <property type="match status" value="1"/>
</dbReference>
<organism evidence="5 6">
    <name type="scientific">Nonomuraea diastatica</name>
    <dbReference type="NCBI Taxonomy" id="1848329"/>
    <lineage>
        <taxon>Bacteria</taxon>
        <taxon>Bacillati</taxon>
        <taxon>Actinomycetota</taxon>
        <taxon>Actinomycetes</taxon>
        <taxon>Streptosporangiales</taxon>
        <taxon>Streptosporangiaceae</taxon>
        <taxon>Nonomuraea</taxon>
    </lineage>
</organism>
<comment type="caution">
    <text evidence="5">The sequence shown here is derived from an EMBL/GenBank/DDBJ whole genome shotgun (WGS) entry which is preliminary data.</text>
</comment>
<proteinExistence type="predicted"/>
<keyword evidence="1" id="KW-0808">Transferase</keyword>
<dbReference type="Proteomes" id="UP000294543">
    <property type="component" value="Unassembled WGS sequence"/>
</dbReference>
<dbReference type="GO" id="GO:0016301">
    <property type="term" value="F:kinase activity"/>
    <property type="evidence" value="ECO:0007669"/>
    <property type="project" value="UniProtKB-KW"/>
</dbReference>
<evidence type="ECO:0000256" key="1">
    <source>
        <dbReference type="ARBA" id="ARBA00022679"/>
    </source>
</evidence>
<feature type="domain" description="Carbohydrate kinase PfkB" evidence="4">
    <location>
        <begin position="50"/>
        <end position="324"/>
    </location>
</feature>
<dbReference type="EMBL" id="SMKP01000215">
    <property type="protein sequence ID" value="TDD11649.1"/>
    <property type="molecule type" value="Genomic_DNA"/>
</dbReference>
<name>A0A4R4VZL0_9ACTN</name>
<dbReference type="InterPro" id="IPR011611">
    <property type="entry name" value="PfkB_dom"/>
</dbReference>
<dbReference type="Gene3D" id="3.40.1190.20">
    <property type="match status" value="1"/>
</dbReference>
<evidence type="ECO:0000256" key="2">
    <source>
        <dbReference type="ARBA" id="ARBA00022777"/>
    </source>
</evidence>
<dbReference type="InterPro" id="IPR002173">
    <property type="entry name" value="Carboh/pur_kinase_PfkB_CS"/>
</dbReference>
<protein>
    <submittedName>
        <fullName evidence="5">Carbohydrate kinase family protein</fullName>
    </submittedName>
</protein>
<evidence type="ECO:0000259" key="4">
    <source>
        <dbReference type="Pfam" id="PF00294"/>
    </source>
</evidence>
<dbReference type="OrthoDB" id="9808601at2"/>
<feature type="region of interest" description="Disordered" evidence="3">
    <location>
        <begin position="1"/>
        <end position="44"/>
    </location>
</feature>
<keyword evidence="2 5" id="KW-0418">Kinase</keyword>
<dbReference type="PROSITE" id="PS00584">
    <property type="entry name" value="PFKB_KINASES_2"/>
    <property type="match status" value="1"/>
</dbReference>
<dbReference type="AlphaFoldDB" id="A0A4R4VZL0"/>
<sequence>MVSRLAGRPGSDGPDRCRQSTHRGVRGRAAACRHGRRPGDAVTGAPDVPVVVFGDVCLHVTVHPSGSDEFCAGDVKLDPGGSAAMVALQLAALERRVAMVGVSGQDRLAEHLRERLIASGVDCSRWTSVAGNTARVAILVESDGGHRVIVDHGDMKRPGEALSTLARELPLRDDVLCYVPGFPDYDPLRVALVEQGARVVCDFGFRPWLTDAATARDNIVSRVNGVAIAICSGASFSEGDNRALAQACIAGGAAGVVTSLGSRGCLVSDAEGTTHQAGFATRAVNTLGAGDSLVAGLLAALADGRSLQEACVFAQAVAAMKITTLSRPATVHGVRALLATAGDHDDDQR</sequence>
<keyword evidence="6" id="KW-1185">Reference proteome</keyword>
<gene>
    <name evidence="5" type="ORF">E1294_44855</name>
</gene>
<dbReference type="PANTHER" id="PTHR10584:SF166">
    <property type="entry name" value="RIBOKINASE"/>
    <property type="match status" value="1"/>
</dbReference>
<reference evidence="5 6" key="1">
    <citation type="submission" date="2019-03" db="EMBL/GenBank/DDBJ databases">
        <title>Draft genome sequences of novel Actinobacteria.</title>
        <authorList>
            <person name="Sahin N."/>
            <person name="Ay H."/>
            <person name="Saygin H."/>
        </authorList>
    </citation>
    <scope>NUCLEOTIDE SEQUENCE [LARGE SCALE GENOMIC DNA]</scope>
    <source>
        <strain evidence="5 6">KC712</strain>
    </source>
</reference>